<dbReference type="InterPro" id="IPR001128">
    <property type="entry name" value="Cyt_P450"/>
</dbReference>
<dbReference type="GO" id="GO:0020037">
    <property type="term" value="F:heme binding"/>
    <property type="evidence" value="ECO:0007669"/>
    <property type="project" value="InterPro"/>
</dbReference>
<evidence type="ECO:0000313" key="2">
    <source>
        <dbReference type="Proteomes" id="UP001327560"/>
    </source>
</evidence>
<name>A0AAQ3JWZ5_9LILI</name>
<dbReference type="InterPro" id="IPR036396">
    <property type="entry name" value="Cyt_P450_sf"/>
</dbReference>
<organism evidence="1 2">
    <name type="scientific">Canna indica</name>
    <name type="common">Indian-shot</name>
    <dbReference type="NCBI Taxonomy" id="4628"/>
    <lineage>
        <taxon>Eukaryota</taxon>
        <taxon>Viridiplantae</taxon>
        <taxon>Streptophyta</taxon>
        <taxon>Embryophyta</taxon>
        <taxon>Tracheophyta</taxon>
        <taxon>Spermatophyta</taxon>
        <taxon>Magnoliopsida</taxon>
        <taxon>Liliopsida</taxon>
        <taxon>Zingiberales</taxon>
        <taxon>Cannaceae</taxon>
        <taxon>Canna</taxon>
    </lineage>
</organism>
<dbReference type="GO" id="GO:0004497">
    <property type="term" value="F:monooxygenase activity"/>
    <property type="evidence" value="ECO:0007669"/>
    <property type="project" value="InterPro"/>
</dbReference>
<reference evidence="1 2" key="1">
    <citation type="submission" date="2023-10" db="EMBL/GenBank/DDBJ databases">
        <title>Chromosome-scale genome assembly provides insights into flower coloration mechanisms of Canna indica.</title>
        <authorList>
            <person name="Li C."/>
        </authorList>
    </citation>
    <scope>NUCLEOTIDE SEQUENCE [LARGE SCALE GENOMIC DNA]</scope>
    <source>
        <tissue evidence="1">Flower</tissue>
    </source>
</reference>
<dbReference type="SUPFAM" id="SSF48264">
    <property type="entry name" value="Cytochrome P450"/>
    <property type="match status" value="1"/>
</dbReference>
<proteinExistence type="predicted"/>
<accession>A0AAQ3JWZ5</accession>
<gene>
    <name evidence="1" type="ORF">Cni_G06449</name>
</gene>
<sequence>MRDDIPTKTPMFINTHALGRNMRNIDIDEFRPERHLLPTKGEGEQKRVEISHEPDFKILPFSVGKWKCHGAPLGVVVVLVALATHQ</sequence>
<dbReference type="GO" id="GO:0005506">
    <property type="term" value="F:iron ion binding"/>
    <property type="evidence" value="ECO:0007669"/>
    <property type="project" value="InterPro"/>
</dbReference>
<protein>
    <submittedName>
        <fullName evidence="1">Cytochrome P450</fullName>
    </submittedName>
</protein>
<keyword evidence="2" id="KW-1185">Reference proteome</keyword>
<dbReference type="PANTHER" id="PTHR47949:SF3">
    <property type="entry name" value="CYTOCHROME P450 703A2"/>
    <property type="match status" value="1"/>
</dbReference>
<dbReference type="EMBL" id="CP136891">
    <property type="protein sequence ID" value="WOK97741.1"/>
    <property type="molecule type" value="Genomic_DNA"/>
</dbReference>
<dbReference type="Pfam" id="PF00067">
    <property type="entry name" value="p450"/>
    <property type="match status" value="1"/>
</dbReference>
<dbReference type="Proteomes" id="UP001327560">
    <property type="component" value="Chromosome 2"/>
</dbReference>
<dbReference type="AlphaFoldDB" id="A0AAQ3JWZ5"/>
<evidence type="ECO:0000313" key="1">
    <source>
        <dbReference type="EMBL" id="WOK97741.1"/>
    </source>
</evidence>
<dbReference type="GO" id="GO:0016705">
    <property type="term" value="F:oxidoreductase activity, acting on paired donors, with incorporation or reduction of molecular oxygen"/>
    <property type="evidence" value="ECO:0007669"/>
    <property type="project" value="InterPro"/>
</dbReference>
<dbReference type="InterPro" id="IPR051382">
    <property type="entry name" value="CYP450_AA/FA_Hydroxylases"/>
</dbReference>
<dbReference type="Gene3D" id="1.10.630.10">
    <property type="entry name" value="Cytochrome P450"/>
    <property type="match status" value="1"/>
</dbReference>
<dbReference type="PANTHER" id="PTHR47949">
    <property type="entry name" value="CYTOCHROME P450 703A2-RELATED-RELATED"/>
    <property type="match status" value="1"/>
</dbReference>